<comment type="caution">
    <text evidence="2">The sequence shown here is derived from an EMBL/GenBank/DDBJ whole genome shotgun (WGS) entry which is preliminary data.</text>
</comment>
<reference evidence="2 3" key="1">
    <citation type="journal article" date="2020" name="BMC Genomics">
        <title>Intraspecific diversification of the crop wild relative Brassica cretica Lam. using demographic model selection.</title>
        <authorList>
            <person name="Kioukis A."/>
            <person name="Michalopoulou V.A."/>
            <person name="Briers L."/>
            <person name="Pirintsos S."/>
            <person name="Studholme D.J."/>
            <person name="Pavlidis P."/>
            <person name="Sarris P.F."/>
        </authorList>
    </citation>
    <scope>NUCLEOTIDE SEQUENCE [LARGE SCALE GENOMIC DNA]</scope>
    <source>
        <strain evidence="3">cv. PFS-1207/04</strain>
    </source>
</reference>
<protein>
    <submittedName>
        <fullName evidence="2">Uncharacterized protein</fullName>
    </submittedName>
</protein>
<proteinExistence type="predicted"/>
<dbReference type="EMBL" id="QGKV02000649">
    <property type="protein sequence ID" value="KAF3576130.1"/>
    <property type="molecule type" value="Genomic_DNA"/>
</dbReference>
<organism evidence="2 3">
    <name type="scientific">Brassica cretica</name>
    <name type="common">Mustard</name>
    <dbReference type="NCBI Taxonomy" id="69181"/>
    <lineage>
        <taxon>Eukaryota</taxon>
        <taxon>Viridiplantae</taxon>
        <taxon>Streptophyta</taxon>
        <taxon>Embryophyta</taxon>
        <taxon>Tracheophyta</taxon>
        <taxon>Spermatophyta</taxon>
        <taxon>Magnoliopsida</taxon>
        <taxon>eudicotyledons</taxon>
        <taxon>Gunneridae</taxon>
        <taxon>Pentapetalae</taxon>
        <taxon>rosids</taxon>
        <taxon>malvids</taxon>
        <taxon>Brassicales</taxon>
        <taxon>Brassicaceae</taxon>
        <taxon>Brassiceae</taxon>
        <taxon>Brassica</taxon>
    </lineage>
</organism>
<evidence type="ECO:0000256" key="1">
    <source>
        <dbReference type="SAM" id="MobiDB-lite"/>
    </source>
</evidence>
<evidence type="ECO:0000313" key="3">
    <source>
        <dbReference type="Proteomes" id="UP000266723"/>
    </source>
</evidence>
<gene>
    <name evidence="2" type="ORF">DY000_02034997</name>
</gene>
<evidence type="ECO:0000313" key="2">
    <source>
        <dbReference type="EMBL" id="KAF3576130.1"/>
    </source>
</evidence>
<sequence>MPCGGRQSMLGDEGDPELDESGAHFTYQKEFGALRSSFYGFTLNFILCSLNIQTYSLAKDVRLRVENYTLGDVKDLLRLAHETSLYGT</sequence>
<accession>A0ABQ7DFJ2</accession>
<feature type="region of interest" description="Disordered" evidence="1">
    <location>
        <begin position="1"/>
        <end position="20"/>
    </location>
</feature>
<keyword evidence="3" id="KW-1185">Reference proteome</keyword>
<name>A0ABQ7DFJ2_BRACR</name>
<dbReference type="Proteomes" id="UP000266723">
    <property type="component" value="Unassembled WGS sequence"/>
</dbReference>